<keyword evidence="1" id="KW-0732">Signal</keyword>
<evidence type="ECO:0000313" key="3">
    <source>
        <dbReference type="Proteomes" id="UP000031327"/>
    </source>
</evidence>
<evidence type="ECO:0000313" key="2">
    <source>
        <dbReference type="EMBL" id="KID57994.1"/>
    </source>
</evidence>
<dbReference type="OrthoDB" id="5760736at2"/>
<protein>
    <recommendedName>
        <fullName evidence="4">DUF2884 family protein</fullName>
    </recommendedName>
</protein>
<dbReference type="EMBL" id="JWIC01000004">
    <property type="protein sequence ID" value="KID57994.1"/>
    <property type="molecule type" value="Genomic_DNA"/>
</dbReference>
<evidence type="ECO:0000256" key="1">
    <source>
        <dbReference type="SAM" id="SignalP"/>
    </source>
</evidence>
<accession>A0A0C1MLR0</accession>
<dbReference type="InterPro" id="IPR021307">
    <property type="entry name" value="DUF2884"/>
</dbReference>
<proteinExistence type="predicted"/>
<dbReference type="Proteomes" id="UP000031327">
    <property type="component" value="Unassembled WGS sequence"/>
</dbReference>
<gene>
    <name evidence="2" type="ORF">JF50_04435</name>
</gene>
<comment type="caution">
    <text evidence="2">The sequence shown here is derived from an EMBL/GenBank/DDBJ whole genome shotgun (WGS) entry which is preliminary data.</text>
</comment>
<feature type="chain" id="PRO_5002136052" description="DUF2884 family protein" evidence="1">
    <location>
        <begin position="26"/>
        <end position="260"/>
    </location>
</feature>
<sequence>MKLSISSTKSVFLSLLLSASSFVHADDKCDVELGHGLIITDSVIRILDNGQTRVQINNDNQLLVRGMWVQLNEQETQVLQEYAKGIRDTVPELVNLATDGVNLGLSAIEQVVEGMSDSNPEVLKTQLQYVERALMDKFKRGEDFYYIAPQSLSKIDDFFTKEISGKIHSAVHGSLGAILVSVGDAFKSREGNIESRFSDMGQRMEIISKEIDKSLQQKAAQLEVKANEYCECLNTLDETEKRLQVIVPSLAAFDLVQIRS</sequence>
<dbReference type="AlphaFoldDB" id="A0A0C1MLR0"/>
<reference evidence="2 3" key="1">
    <citation type="submission" date="2014-12" db="EMBL/GenBank/DDBJ databases">
        <title>Draft Genome Sequence of Pseudoalteromonas luteoviolacea HI1.</title>
        <authorList>
            <person name="Asahina A.Y."/>
            <person name="Hadfield M.G."/>
        </authorList>
    </citation>
    <scope>NUCLEOTIDE SEQUENCE [LARGE SCALE GENOMIC DNA]</scope>
    <source>
        <strain evidence="2 3">HI1</strain>
    </source>
</reference>
<dbReference type="RefSeq" id="WP_039608291.1">
    <property type="nucleotide sequence ID" value="NZ_JWIC01000004.1"/>
</dbReference>
<organism evidence="2 3">
    <name type="scientific">Pseudoalteromonas luteoviolacea</name>
    <dbReference type="NCBI Taxonomy" id="43657"/>
    <lineage>
        <taxon>Bacteria</taxon>
        <taxon>Pseudomonadati</taxon>
        <taxon>Pseudomonadota</taxon>
        <taxon>Gammaproteobacteria</taxon>
        <taxon>Alteromonadales</taxon>
        <taxon>Pseudoalteromonadaceae</taxon>
        <taxon>Pseudoalteromonas</taxon>
    </lineage>
</organism>
<feature type="signal peptide" evidence="1">
    <location>
        <begin position="1"/>
        <end position="25"/>
    </location>
</feature>
<evidence type="ECO:0008006" key="4">
    <source>
        <dbReference type="Google" id="ProtNLM"/>
    </source>
</evidence>
<name>A0A0C1MLR0_9GAMM</name>
<dbReference type="Pfam" id="PF11101">
    <property type="entry name" value="DUF2884"/>
    <property type="match status" value="1"/>
</dbReference>